<dbReference type="EMBL" id="LR633966">
    <property type="protein sequence ID" value="VUX54960.1"/>
    <property type="molecule type" value="Genomic_DNA"/>
</dbReference>
<gene>
    <name evidence="1" type="ORF">JTBB02_V1_60003</name>
</gene>
<name>A0A7D9D227_9GAMM</name>
<sequence>MLTRIYIEALLVDEELADQVWEAWDASTLNDVAAYLAWMIIILSN</sequence>
<evidence type="ECO:0000313" key="1">
    <source>
        <dbReference type="EMBL" id="VUX54960.1"/>
    </source>
</evidence>
<proteinExistence type="predicted"/>
<protein>
    <submittedName>
        <fullName evidence="1">Uncharacterized protein</fullName>
    </submittedName>
</protein>
<accession>A0A7D9D227</accession>
<reference evidence="1" key="1">
    <citation type="submission" date="2019-07" db="EMBL/GenBank/DDBJ databases">
        <authorList>
            <person name="Weber M."/>
            <person name="Kostadinov I."/>
            <person name="Kostadinov D I."/>
        </authorList>
    </citation>
    <scope>NUCLEOTIDE SEQUENCE</scope>
    <source>
        <strain evidence="1">Gfbio:sag-sample-b02:053724c1-46a9-4a36-b237-ea2bf867836b</strain>
    </source>
</reference>
<dbReference type="AlphaFoldDB" id="A0A7D9D227"/>
<organism evidence="1">
    <name type="scientific">uncultured Woeseiaceae bacterium</name>
    <dbReference type="NCBI Taxonomy" id="1983305"/>
    <lineage>
        <taxon>Bacteria</taxon>
        <taxon>Pseudomonadati</taxon>
        <taxon>Pseudomonadota</taxon>
        <taxon>Gammaproteobacteria</taxon>
        <taxon>Woeseiales</taxon>
        <taxon>Woeseiaceae</taxon>
        <taxon>environmental samples</taxon>
    </lineage>
</organism>